<keyword evidence="2" id="KW-1185">Reference proteome</keyword>
<comment type="caution">
    <text evidence="1">The sequence shown here is derived from an EMBL/GenBank/DDBJ whole genome shotgun (WGS) entry which is preliminary data.</text>
</comment>
<dbReference type="Proteomes" id="UP000276223">
    <property type="component" value="Unassembled WGS sequence"/>
</dbReference>
<dbReference type="OrthoDB" id="5514654at2"/>
<organism evidence="1 2">
    <name type="scientific">Desulfosoma caldarium</name>
    <dbReference type="NCBI Taxonomy" id="610254"/>
    <lineage>
        <taxon>Bacteria</taxon>
        <taxon>Pseudomonadati</taxon>
        <taxon>Thermodesulfobacteriota</taxon>
        <taxon>Syntrophobacteria</taxon>
        <taxon>Syntrophobacterales</taxon>
        <taxon>Syntrophobacteraceae</taxon>
        <taxon>Desulfosoma</taxon>
    </lineage>
</organism>
<dbReference type="RefSeq" id="WP_123291529.1">
    <property type="nucleotide sequence ID" value="NZ_RJVA01000017.1"/>
</dbReference>
<gene>
    <name evidence="1" type="ORF">EDC27_3090</name>
</gene>
<reference evidence="1 2" key="1">
    <citation type="submission" date="2018-11" db="EMBL/GenBank/DDBJ databases">
        <title>Genomic Encyclopedia of Type Strains, Phase IV (KMG-IV): sequencing the most valuable type-strain genomes for metagenomic binning, comparative biology and taxonomic classification.</title>
        <authorList>
            <person name="Goeker M."/>
        </authorList>
    </citation>
    <scope>NUCLEOTIDE SEQUENCE [LARGE SCALE GENOMIC DNA]</scope>
    <source>
        <strain evidence="1 2">DSM 22027</strain>
    </source>
</reference>
<evidence type="ECO:0000313" key="1">
    <source>
        <dbReference type="EMBL" id="ROQ89554.1"/>
    </source>
</evidence>
<evidence type="ECO:0008006" key="3">
    <source>
        <dbReference type="Google" id="ProtNLM"/>
    </source>
</evidence>
<protein>
    <recommendedName>
        <fullName evidence="3">DUF4412 domain-containing protein</fullName>
    </recommendedName>
</protein>
<evidence type="ECO:0000313" key="2">
    <source>
        <dbReference type="Proteomes" id="UP000276223"/>
    </source>
</evidence>
<dbReference type="EMBL" id="RJVA01000017">
    <property type="protein sequence ID" value="ROQ89554.1"/>
    <property type="molecule type" value="Genomic_DNA"/>
</dbReference>
<sequence length="301" mass="34103">MKISSCWILFLGVFIGLLFGAVVQAQGDVTFVHEVEAEDLLTGKKSLTLTRSYRADGIYMDQKRHYTGSWLQLLFGGVREDRRTVIISLASGDIREVDWGRDKCRIFPLERLKDSAWIHSLEKAREDHVPLRADRYEVRAPELTVKVEPDLETVGGYRCRRVSARLRQDTYDRLREAHSVTEVEQDLWVSSEVPGLAERVSVQAQLAARLGIEAERLGPLSFVLSYWQGPMESIAADVAKVQGYPVKSMVRVTAHYVPKEGEFKKASRVVNEETSVLKKVVPAFEETLFVVPSHFTTVRVP</sequence>
<accession>A0A3N1UE91</accession>
<proteinExistence type="predicted"/>
<dbReference type="AlphaFoldDB" id="A0A3N1UE91"/>
<name>A0A3N1UE91_9BACT</name>